<dbReference type="GO" id="GO:0050661">
    <property type="term" value="F:NADP binding"/>
    <property type="evidence" value="ECO:0007669"/>
    <property type="project" value="InterPro"/>
</dbReference>
<evidence type="ECO:0000256" key="11">
    <source>
        <dbReference type="PIRSR" id="PIRSR000445-3"/>
    </source>
</evidence>
<evidence type="ECO:0000256" key="10">
    <source>
        <dbReference type="PIRSR" id="PIRSR000445-2"/>
    </source>
</evidence>
<dbReference type="HOGENOM" id="CLU_035113_0_0_2"/>
<dbReference type="SUPFAM" id="SSF51735">
    <property type="entry name" value="NAD(P)-binding Rossmann-fold domains"/>
    <property type="match status" value="1"/>
</dbReference>
<feature type="site" description="Important for activity" evidence="8 12">
    <location>
        <position position="86"/>
    </location>
</feature>
<evidence type="ECO:0000256" key="3">
    <source>
        <dbReference type="ARBA" id="ARBA00012970"/>
    </source>
</evidence>
<feature type="binding site" evidence="8 11">
    <location>
        <begin position="176"/>
        <end position="181"/>
    </location>
    <ligand>
        <name>NADP(+)</name>
        <dbReference type="ChEBI" id="CHEBI:58349"/>
    </ligand>
</feature>
<comment type="catalytic activity">
    <reaction evidence="7 8 13">
        <text>(S)-4-amino-5-oxopentanoate + tRNA(Glu) + NADP(+) = L-glutamyl-tRNA(Glu) + NADPH + H(+)</text>
        <dbReference type="Rhea" id="RHEA:12344"/>
        <dbReference type="Rhea" id="RHEA-COMP:9663"/>
        <dbReference type="Rhea" id="RHEA-COMP:9680"/>
        <dbReference type="ChEBI" id="CHEBI:15378"/>
        <dbReference type="ChEBI" id="CHEBI:57501"/>
        <dbReference type="ChEBI" id="CHEBI:57783"/>
        <dbReference type="ChEBI" id="CHEBI:58349"/>
        <dbReference type="ChEBI" id="CHEBI:78442"/>
        <dbReference type="ChEBI" id="CHEBI:78520"/>
        <dbReference type="EC" id="1.2.1.70"/>
    </reaction>
</comment>
<dbReference type="InterPro" id="IPR006151">
    <property type="entry name" value="Shikm_DH/Glu-tRNA_Rdtase"/>
</dbReference>
<proteinExistence type="inferred from homology"/>
<dbReference type="PANTHER" id="PTHR43013">
    <property type="entry name" value="GLUTAMYL-TRNA REDUCTASE"/>
    <property type="match status" value="1"/>
</dbReference>
<dbReference type="InterPro" id="IPR036343">
    <property type="entry name" value="GluRdtase_N_sf"/>
</dbReference>
<feature type="binding site" evidence="8 10">
    <location>
        <begin position="101"/>
        <end position="103"/>
    </location>
    <ligand>
        <name>substrate</name>
    </ligand>
</feature>
<keyword evidence="18" id="KW-1185">Reference proteome</keyword>
<evidence type="ECO:0000259" key="14">
    <source>
        <dbReference type="Pfam" id="PF00745"/>
    </source>
</evidence>
<evidence type="ECO:0000256" key="7">
    <source>
        <dbReference type="ARBA" id="ARBA00047464"/>
    </source>
</evidence>
<keyword evidence="5 8" id="KW-0560">Oxidoreductase</keyword>
<comment type="domain">
    <text evidence="8">Possesses an unusual extended V-shaped dimeric structure with each monomer consisting of three distinct domains arranged along a curved 'spinal' alpha-helix. The N-terminal catalytic domain specifically recognizes the glutamate moiety of the substrate. The second domain is the NADPH-binding domain, and the third C-terminal domain is responsible for dimerization.</text>
</comment>
<keyword evidence="4 8" id="KW-0521">NADP</keyword>
<dbReference type="InterPro" id="IPR018214">
    <property type="entry name" value="GluRdtase_CS"/>
</dbReference>
<evidence type="ECO:0000256" key="8">
    <source>
        <dbReference type="HAMAP-Rule" id="MF_00087"/>
    </source>
</evidence>
<dbReference type="GeneID" id="11970205"/>
<dbReference type="HAMAP" id="MF_00087">
    <property type="entry name" value="Glu_tRNA_reductase"/>
    <property type="match status" value="1"/>
</dbReference>
<dbReference type="eggNOG" id="arCOG01036">
    <property type="taxonomic scope" value="Archaea"/>
</dbReference>
<dbReference type="UniPathway" id="UPA00251">
    <property type="reaction ID" value="UER00316"/>
</dbReference>
<dbReference type="PROSITE" id="PS00747">
    <property type="entry name" value="GLUTR"/>
    <property type="match status" value="1"/>
</dbReference>
<dbReference type="InterPro" id="IPR015895">
    <property type="entry name" value="4pyrrol_synth_GluRdtase_N"/>
</dbReference>
<evidence type="ECO:0000313" key="18">
    <source>
        <dbReference type="Proteomes" id="UP000005233"/>
    </source>
</evidence>
<accession>H8IA29</accession>
<dbReference type="EC" id="1.2.1.70" evidence="3 8"/>
<dbReference type="PANTHER" id="PTHR43013:SF1">
    <property type="entry name" value="GLUTAMYL-TRNA REDUCTASE"/>
    <property type="match status" value="1"/>
</dbReference>
<comment type="miscellaneous">
    <text evidence="8">During catalysis, the active site Cys acts as a nucleophile attacking the alpha-carbonyl group of tRNA-bound glutamate with the formation of a thioester intermediate between enzyme and glutamate, and the concomitant release of tRNA(Glu). The thioester intermediate is finally reduced by direct hydride transfer from NADPH, to form the product GSA.</text>
</comment>
<protein>
    <recommendedName>
        <fullName evidence="3 8">Glutamyl-tRNA reductase</fullName>
        <shortName evidence="8">GluTR</shortName>
        <ecNumber evidence="3 8">1.2.1.70</ecNumber>
    </recommendedName>
</protein>
<dbReference type="OrthoDB" id="4562at2157"/>
<dbReference type="AlphaFoldDB" id="H8IA29"/>
<dbReference type="SUPFAM" id="SSF69075">
    <property type="entry name" value="Glutamyl tRNA-reductase dimerization domain"/>
    <property type="match status" value="1"/>
</dbReference>
<dbReference type="KEGG" id="mez:Mtc_0324"/>
<comment type="pathway">
    <text evidence="1 8 13">Porphyrin-containing compound metabolism; protoporphyrin-IX biosynthesis; 5-aminolevulinate from L-glutamyl-tRNA(Glu): step 1/2.</text>
</comment>
<feature type="domain" description="Glutamyl-tRNA reductase N-terminal" evidence="16">
    <location>
        <begin position="8"/>
        <end position="143"/>
    </location>
</feature>
<comment type="subunit">
    <text evidence="8">Homodimer.</text>
</comment>
<evidence type="ECO:0000259" key="15">
    <source>
        <dbReference type="Pfam" id="PF01488"/>
    </source>
</evidence>
<feature type="binding site" evidence="8 10">
    <location>
        <begin position="47"/>
        <end position="50"/>
    </location>
    <ligand>
        <name>substrate</name>
    </ligand>
</feature>
<feature type="domain" description="Tetrapyrrole biosynthesis glutamyl-tRNA reductase dimerisation" evidence="14">
    <location>
        <begin position="305"/>
        <end position="404"/>
    </location>
</feature>
<comment type="function">
    <text evidence="8">Catalyzes the NADPH-dependent reduction of glutamyl-tRNA(Glu) to glutamate 1-semialdehyde (GSA).</text>
</comment>
<dbReference type="Pfam" id="PF05201">
    <property type="entry name" value="GlutR_N"/>
    <property type="match status" value="1"/>
</dbReference>
<organism evidence="17 18">
    <name type="scientific">Methanocella conradii (strain DSM 24694 / JCM 17849 / CGMCC 1.5162 / HZ254)</name>
    <dbReference type="NCBI Taxonomy" id="1041930"/>
    <lineage>
        <taxon>Archaea</taxon>
        <taxon>Methanobacteriati</taxon>
        <taxon>Methanobacteriota</taxon>
        <taxon>Stenosarchaea group</taxon>
        <taxon>Methanomicrobia</taxon>
        <taxon>Methanocellales</taxon>
        <taxon>Methanocellaceae</taxon>
        <taxon>Methanocella</taxon>
    </lineage>
</organism>
<dbReference type="PIRSF" id="PIRSF000445">
    <property type="entry name" value="4pyrrol_synth_GluRdtase"/>
    <property type="match status" value="1"/>
</dbReference>
<evidence type="ECO:0000313" key="17">
    <source>
        <dbReference type="EMBL" id="AFC99095.1"/>
    </source>
</evidence>
<dbReference type="SUPFAM" id="SSF69742">
    <property type="entry name" value="Glutamyl tRNA-reductase catalytic, N-terminal domain"/>
    <property type="match status" value="1"/>
</dbReference>
<dbReference type="Pfam" id="PF00745">
    <property type="entry name" value="GlutR_dimer"/>
    <property type="match status" value="1"/>
</dbReference>
<dbReference type="GO" id="GO:0019353">
    <property type="term" value="P:protoporphyrinogen IX biosynthetic process from glutamate"/>
    <property type="evidence" value="ECO:0007669"/>
    <property type="project" value="TreeGrafter"/>
</dbReference>
<dbReference type="NCBIfam" id="TIGR01035">
    <property type="entry name" value="hemA"/>
    <property type="match status" value="1"/>
</dbReference>
<evidence type="ECO:0000256" key="4">
    <source>
        <dbReference type="ARBA" id="ARBA00022857"/>
    </source>
</evidence>
<dbReference type="InterPro" id="IPR036291">
    <property type="entry name" value="NAD(P)-bd_dom_sf"/>
</dbReference>
<comment type="similarity">
    <text evidence="2 8 13">Belongs to the glutamyl-tRNA reductase family.</text>
</comment>
<evidence type="ECO:0000256" key="6">
    <source>
        <dbReference type="ARBA" id="ARBA00023244"/>
    </source>
</evidence>
<dbReference type="FunFam" id="3.40.50.720:FF:000031">
    <property type="entry name" value="Glutamyl-tRNA reductase"/>
    <property type="match status" value="1"/>
</dbReference>
<name>H8IA29_METCZ</name>
<dbReference type="InterPro" id="IPR000343">
    <property type="entry name" value="4pyrrol_synth_GluRdtase"/>
</dbReference>
<feature type="active site" description="Nucleophile" evidence="8 9">
    <location>
        <position position="48"/>
    </location>
</feature>
<evidence type="ECO:0000256" key="13">
    <source>
        <dbReference type="RuleBase" id="RU000584"/>
    </source>
</evidence>
<dbReference type="STRING" id="1041930.Mtc_0324"/>
<feature type="binding site" evidence="8 10">
    <location>
        <position position="96"/>
    </location>
    <ligand>
        <name>substrate</name>
    </ligand>
</feature>
<dbReference type="InterPro" id="IPR036453">
    <property type="entry name" value="GluRdtase_dimer_dom_sf"/>
</dbReference>
<evidence type="ECO:0000256" key="12">
    <source>
        <dbReference type="PIRSR" id="PIRSR000445-4"/>
    </source>
</evidence>
<evidence type="ECO:0000259" key="16">
    <source>
        <dbReference type="Pfam" id="PF05201"/>
    </source>
</evidence>
<dbReference type="InterPro" id="IPR015896">
    <property type="entry name" value="4pyrrol_synth_GluRdtase_dimer"/>
</dbReference>
<evidence type="ECO:0000256" key="2">
    <source>
        <dbReference type="ARBA" id="ARBA00005916"/>
    </source>
</evidence>
<keyword evidence="6 8" id="KW-0627">Porphyrin biosynthesis</keyword>
<reference evidence="17 18" key="1">
    <citation type="journal article" date="2012" name="J. Bacteriol.">
        <title>Complete genome sequence of a thermophilic methanogen, Methanocella conradii HZ254, isolated from Chinese rice field soil.</title>
        <authorList>
            <person name="Lu Z."/>
            <person name="Lu Y."/>
        </authorList>
    </citation>
    <scope>NUCLEOTIDE SEQUENCE [LARGE SCALE GENOMIC DNA]</scope>
    <source>
        <strain evidence="18">DSM 24694 / JCM 17849 / CGMCC 1.5162 / HZ254</strain>
    </source>
</reference>
<dbReference type="Pfam" id="PF01488">
    <property type="entry name" value="Shikimate_DH"/>
    <property type="match status" value="1"/>
</dbReference>
<dbReference type="Proteomes" id="UP000005233">
    <property type="component" value="Chromosome"/>
</dbReference>
<evidence type="ECO:0000256" key="9">
    <source>
        <dbReference type="PIRSR" id="PIRSR000445-1"/>
    </source>
</evidence>
<dbReference type="Gene3D" id="3.30.460.30">
    <property type="entry name" value="Glutamyl-tRNA reductase, N-terminal domain"/>
    <property type="match status" value="1"/>
</dbReference>
<dbReference type="CDD" id="cd05213">
    <property type="entry name" value="NAD_bind_Glutamyl_tRNA_reduct"/>
    <property type="match status" value="1"/>
</dbReference>
<feature type="domain" description="Quinate/shikimate 5-dehydrogenase/glutamyl-tRNA reductase" evidence="15">
    <location>
        <begin position="158"/>
        <end position="290"/>
    </location>
</feature>
<evidence type="ECO:0000256" key="5">
    <source>
        <dbReference type="ARBA" id="ARBA00023002"/>
    </source>
</evidence>
<dbReference type="FunFam" id="3.30.460.30:FF:000001">
    <property type="entry name" value="Glutamyl-tRNA reductase"/>
    <property type="match status" value="1"/>
</dbReference>
<evidence type="ECO:0000256" key="1">
    <source>
        <dbReference type="ARBA" id="ARBA00005059"/>
    </source>
</evidence>
<dbReference type="GO" id="GO:0008883">
    <property type="term" value="F:glutamyl-tRNA reductase activity"/>
    <property type="evidence" value="ECO:0007669"/>
    <property type="project" value="UniProtKB-UniRule"/>
</dbReference>
<dbReference type="EMBL" id="CP003243">
    <property type="protein sequence ID" value="AFC99095.1"/>
    <property type="molecule type" value="Genomic_DNA"/>
</dbReference>
<sequence>MSFITSASINHHRASVERIEQARFKDVEAALKRLLRLGASEAMILQTCNRVELYAVAEDKEVLKRFCVAEGLPPMEHAIGDDTLLHLLRLACGLDSMIIGEDQILGQLKAAYLLSEKNGAMGSVLSTAVLKAIDAGKRARMETRINKGSVSIGSAAVELAESLLGSLRDKSILVVGAGEMGTLVANGLAEKNLKGIYVANRTYEQAVRLASSLGGTAVRLDDICNYIGVADVLICATAAPHVIITKKMVEACVKGRRLLIIDITNPRNVEESVSQVPGVMLHNIDSLKRISEANLERRRAEVTHVERIIAEELAYMKRAYARQRADSVIGDLYLKADSVRLAELERAVSRLSSHGGLNDVQKGILNDFSRSLTSKILAAPTRKLRMAAENGDDDYIRAARILFASEENDELSSNKA</sequence>
<dbReference type="Gene3D" id="3.40.50.720">
    <property type="entry name" value="NAD(P)-binding Rossmann-like Domain"/>
    <property type="match status" value="1"/>
</dbReference>
<dbReference type="RefSeq" id="WP_014404934.1">
    <property type="nucleotide sequence ID" value="NC_017034.1"/>
</dbReference>
<gene>
    <name evidence="8 17" type="primary">hemA</name>
    <name evidence="17" type="ordered locus">Mtc_0324</name>
</gene>
<feature type="binding site" evidence="8 10">
    <location>
        <position position="107"/>
    </location>
    <ligand>
        <name>substrate</name>
    </ligand>
</feature>